<protein>
    <submittedName>
        <fullName evidence="3">ATP-binding protein</fullName>
    </submittedName>
</protein>
<dbReference type="PANTHER" id="PTHR35526:SF3">
    <property type="entry name" value="ANTI-SIGMA-F FACTOR RSBW"/>
    <property type="match status" value="1"/>
</dbReference>
<evidence type="ECO:0000256" key="1">
    <source>
        <dbReference type="ARBA" id="ARBA00022527"/>
    </source>
</evidence>
<reference evidence="3 4" key="1">
    <citation type="submission" date="2020-01" db="EMBL/GenBank/DDBJ databases">
        <title>Insect and environment-associated Actinomycetes.</title>
        <authorList>
            <person name="Currrie C."/>
            <person name="Chevrette M."/>
            <person name="Carlson C."/>
            <person name="Stubbendieck R."/>
            <person name="Wendt-Pienkowski E."/>
        </authorList>
    </citation>
    <scope>NUCLEOTIDE SEQUENCE [LARGE SCALE GENOMIC DNA]</scope>
    <source>
        <strain evidence="3 4">SID7739</strain>
    </source>
</reference>
<dbReference type="AlphaFoldDB" id="A0A6G3TJ12"/>
<dbReference type="Proteomes" id="UP000475666">
    <property type="component" value="Unassembled WGS sequence"/>
</dbReference>
<evidence type="ECO:0000313" key="4">
    <source>
        <dbReference type="Proteomes" id="UP000475666"/>
    </source>
</evidence>
<keyword evidence="1" id="KW-0723">Serine/threonine-protein kinase</keyword>
<comment type="caution">
    <text evidence="3">The sequence shown here is derived from an EMBL/GenBank/DDBJ whole genome shotgun (WGS) entry which is preliminary data.</text>
</comment>
<evidence type="ECO:0000259" key="2">
    <source>
        <dbReference type="Pfam" id="PF13581"/>
    </source>
</evidence>
<organism evidence="3 4">
    <name type="scientific">Streptomyces rubrogriseus</name>
    <dbReference type="NCBI Taxonomy" id="194673"/>
    <lineage>
        <taxon>Bacteria</taxon>
        <taxon>Bacillati</taxon>
        <taxon>Actinomycetota</taxon>
        <taxon>Actinomycetes</taxon>
        <taxon>Kitasatosporales</taxon>
        <taxon>Streptomycetaceae</taxon>
        <taxon>Streptomyces</taxon>
        <taxon>Streptomyces violaceoruber group</taxon>
    </lineage>
</organism>
<keyword evidence="3" id="KW-0067">ATP-binding</keyword>
<gene>
    <name evidence="3" type="ORF">G3I66_22930</name>
</gene>
<keyword evidence="1" id="KW-0418">Kinase</keyword>
<dbReference type="Pfam" id="PF13581">
    <property type="entry name" value="HATPase_c_2"/>
    <property type="match status" value="1"/>
</dbReference>
<name>A0A6G3TJ12_9ACTN</name>
<dbReference type="GO" id="GO:0005524">
    <property type="term" value="F:ATP binding"/>
    <property type="evidence" value="ECO:0007669"/>
    <property type="project" value="UniProtKB-KW"/>
</dbReference>
<dbReference type="EMBL" id="JAAGMQ010000680">
    <property type="protein sequence ID" value="NEC36001.1"/>
    <property type="molecule type" value="Genomic_DNA"/>
</dbReference>
<keyword evidence="1" id="KW-0808">Transferase</keyword>
<evidence type="ECO:0000313" key="3">
    <source>
        <dbReference type="EMBL" id="NEC36001.1"/>
    </source>
</evidence>
<dbReference type="RefSeq" id="WP_164277038.1">
    <property type="nucleotide sequence ID" value="NZ_JAAGMQ010000680.1"/>
</dbReference>
<proteinExistence type="predicted"/>
<dbReference type="CDD" id="cd16936">
    <property type="entry name" value="HATPase_RsbW-like"/>
    <property type="match status" value="1"/>
</dbReference>
<dbReference type="SUPFAM" id="SSF55874">
    <property type="entry name" value="ATPase domain of HSP90 chaperone/DNA topoisomerase II/histidine kinase"/>
    <property type="match status" value="1"/>
</dbReference>
<keyword evidence="3" id="KW-0547">Nucleotide-binding</keyword>
<sequence length="147" mass="15703">MNTTDTEYGRLQPPFSAATARAHVRELLLARAPDTLPVTIDDVLLVVTELITNAHRHGGGLTAFDACLTDDTITISVTDASPDLPRAVPHSRPLAPGGFGWSLIRRLSRHVAITPVATGKTIEAVIDTGTRTGLAEERRQRGPAGLH</sequence>
<accession>A0A6G3TJ12</accession>
<dbReference type="PANTHER" id="PTHR35526">
    <property type="entry name" value="ANTI-SIGMA-F FACTOR RSBW-RELATED"/>
    <property type="match status" value="1"/>
</dbReference>
<dbReference type="InterPro" id="IPR036890">
    <property type="entry name" value="HATPase_C_sf"/>
</dbReference>
<dbReference type="GO" id="GO:0004674">
    <property type="term" value="F:protein serine/threonine kinase activity"/>
    <property type="evidence" value="ECO:0007669"/>
    <property type="project" value="UniProtKB-KW"/>
</dbReference>
<dbReference type="InterPro" id="IPR003594">
    <property type="entry name" value="HATPase_dom"/>
</dbReference>
<dbReference type="Gene3D" id="3.30.565.10">
    <property type="entry name" value="Histidine kinase-like ATPase, C-terminal domain"/>
    <property type="match status" value="1"/>
</dbReference>
<feature type="domain" description="Histidine kinase/HSP90-like ATPase" evidence="2">
    <location>
        <begin position="17"/>
        <end position="124"/>
    </location>
</feature>
<dbReference type="InterPro" id="IPR050267">
    <property type="entry name" value="Anti-sigma-factor_SerPK"/>
</dbReference>